<evidence type="ECO:0000313" key="1">
    <source>
        <dbReference type="EMBL" id="RTE10029.1"/>
    </source>
</evidence>
<reference evidence="1 2" key="1">
    <citation type="submission" date="2018-12" db="EMBL/GenBank/DDBJ databases">
        <title>Bacillus ochoae sp. nov., Paenibacillus whitsoniae sp. nov., Paenibacillus spiritus sp. nov. Isolated from the Mars Exploration Rover during spacecraft assembly.</title>
        <authorList>
            <person name="Seuylemezian A."/>
            <person name="Vaishampayan P."/>
        </authorList>
    </citation>
    <scope>NUCLEOTIDE SEQUENCE [LARGE SCALE GENOMIC DNA]</scope>
    <source>
        <strain evidence="1 2">MER 54</strain>
    </source>
</reference>
<protein>
    <submittedName>
        <fullName evidence="1">Uncharacterized protein</fullName>
    </submittedName>
</protein>
<dbReference type="EMBL" id="RXHU01000023">
    <property type="protein sequence ID" value="RTE10029.1"/>
    <property type="molecule type" value="Genomic_DNA"/>
</dbReference>
<gene>
    <name evidence="1" type="ORF">EJQ19_09115</name>
</gene>
<evidence type="ECO:0000313" key="2">
    <source>
        <dbReference type="Proteomes" id="UP000276128"/>
    </source>
</evidence>
<accession>A0A430JG76</accession>
<organism evidence="1 2">
    <name type="scientific">Paenibacillus whitsoniae</name>
    <dbReference type="NCBI Taxonomy" id="2496558"/>
    <lineage>
        <taxon>Bacteria</taxon>
        <taxon>Bacillati</taxon>
        <taxon>Bacillota</taxon>
        <taxon>Bacilli</taxon>
        <taxon>Bacillales</taxon>
        <taxon>Paenibacillaceae</taxon>
        <taxon>Paenibacillus</taxon>
    </lineage>
</organism>
<dbReference type="OrthoDB" id="2610541at2"/>
<dbReference type="AlphaFoldDB" id="A0A430JG76"/>
<name>A0A430JG76_9BACL</name>
<dbReference type="Proteomes" id="UP000276128">
    <property type="component" value="Unassembled WGS sequence"/>
</dbReference>
<comment type="caution">
    <text evidence="1">The sequence shown here is derived from an EMBL/GenBank/DDBJ whole genome shotgun (WGS) entry which is preliminary data.</text>
</comment>
<dbReference type="RefSeq" id="WP_126140900.1">
    <property type="nucleotide sequence ID" value="NZ_RXHU01000023.1"/>
</dbReference>
<sequence length="131" mass="13736">MDIVVIIAGNSYATRCAVINCYDATMEFPGLEVGAKLTPVLASLMEAGFHVRDYEGNSNVTTYFLIRGSADDGGCHPLAALDGRLNTQVTIQTSAGTVSGLVLLIGSDVVELLEPSGDILLIPAHSIQTVI</sequence>
<proteinExistence type="predicted"/>
<keyword evidence="2" id="KW-1185">Reference proteome</keyword>